<proteinExistence type="predicted"/>
<dbReference type="Proteomes" id="UP000799755">
    <property type="component" value="Unassembled WGS sequence"/>
</dbReference>
<reference evidence="1" key="1">
    <citation type="journal article" date="2020" name="Stud. Mycol.">
        <title>101 Dothideomycetes genomes: a test case for predicting lifestyles and emergence of pathogens.</title>
        <authorList>
            <person name="Haridas S."/>
            <person name="Albert R."/>
            <person name="Binder M."/>
            <person name="Bloem J."/>
            <person name="Labutti K."/>
            <person name="Salamov A."/>
            <person name="Andreopoulos B."/>
            <person name="Baker S."/>
            <person name="Barry K."/>
            <person name="Bills G."/>
            <person name="Bluhm B."/>
            <person name="Cannon C."/>
            <person name="Castanera R."/>
            <person name="Culley D."/>
            <person name="Daum C."/>
            <person name="Ezra D."/>
            <person name="Gonzalez J."/>
            <person name="Henrissat B."/>
            <person name="Kuo A."/>
            <person name="Liang C."/>
            <person name="Lipzen A."/>
            <person name="Lutzoni F."/>
            <person name="Magnuson J."/>
            <person name="Mondo S."/>
            <person name="Nolan M."/>
            <person name="Ohm R."/>
            <person name="Pangilinan J."/>
            <person name="Park H.-J."/>
            <person name="Ramirez L."/>
            <person name="Alfaro M."/>
            <person name="Sun H."/>
            <person name="Tritt A."/>
            <person name="Yoshinaga Y."/>
            <person name="Zwiers L.-H."/>
            <person name="Turgeon B."/>
            <person name="Goodwin S."/>
            <person name="Spatafora J."/>
            <person name="Crous P."/>
            <person name="Grigoriev I."/>
        </authorList>
    </citation>
    <scope>NUCLEOTIDE SEQUENCE</scope>
    <source>
        <strain evidence="1">ATCC 200398</strain>
    </source>
</reference>
<accession>A0ACB6QEL5</accession>
<name>A0ACB6QEL5_9PLEO</name>
<evidence type="ECO:0000313" key="2">
    <source>
        <dbReference type="Proteomes" id="UP000799755"/>
    </source>
</evidence>
<protein>
    <submittedName>
        <fullName evidence="1">Uncharacterized protein</fullName>
    </submittedName>
</protein>
<feature type="non-terminal residue" evidence="1">
    <location>
        <position position="1"/>
    </location>
</feature>
<feature type="non-terminal residue" evidence="1">
    <location>
        <position position="155"/>
    </location>
</feature>
<dbReference type="EMBL" id="MU003530">
    <property type="protein sequence ID" value="KAF2465347.1"/>
    <property type="molecule type" value="Genomic_DNA"/>
</dbReference>
<comment type="caution">
    <text evidence="1">The sequence shown here is derived from an EMBL/GenBank/DDBJ whole genome shotgun (WGS) entry which is preliminary data.</text>
</comment>
<sequence length="155" mass="17090">PTSGLSPDYISLYHVNNGSIEYHTNRGLIEKTQGTGNDVSTLVTFTFPANTAGKQCQIVLDFSSYRHYIRRDGSQNVDIFTSLYPATHSTSDWPAGNGRNNQLGRVKVHDWSVSTVEWGNMKFPCPSGQTLGYELVPTGDSQHIEWSLGPDGPKV</sequence>
<organism evidence="1 2">
    <name type="scientific">Lindgomyces ingoldianus</name>
    <dbReference type="NCBI Taxonomy" id="673940"/>
    <lineage>
        <taxon>Eukaryota</taxon>
        <taxon>Fungi</taxon>
        <taxon>Dikarya</taxon>
        <taxon>Ascomycota</taxon>
        <taxon>Pezizomycotina</taxon>
        <taxon>Dothideomycetes</taxon>
        <taxon>Pleosporomycetidae</taxon>
        <taxon>Pleosporales</taxon>
        <taxon>Lindgomycetaceae</taxon>
        <taxon>Lindgomyces</taxon>
    </lineage>
</organism>
<evidence type="ECO:0000313" key="1">
    <source>
        <dbReference type="EMBL" id="KAF2465347.1"/>
    </source>
</evidence>
<gene>
    <name evidence="1" type="ORF">BDR25DRAFT_201156</name>
</gene>
<keyword evidence="2" id="KW-1185">Reference proteome</keyword>